<name>A0ABM8TWP3_9BURK</name>
<evidence type="ECO:0000256" key="1">
    <source>
        <dbReference type="ARBA" id="ARBA00023015"/>
    </source>
</evidence>
<dbReference type="PANTHER" id="PTHR33204">
    <property type="entry name" value="TRANSCRIPTIONAL REGULATOR, MARR FAMILY"/>
    <property type="match status" value="1"/>
</dbReference>
<reference evidence="5 6" key="1">
    <citation type="submission" date="2021-03" db="EMBL/GenBank/DDBJ databases">
        <authorList>
            <person name="Peeters C."/>
        </authorList>
    </citation>
    <scope>NUCLEOTIDE SEQUENCE [LARGE SCALE GENOMIC DNA]</scope>
    <source>
        <strain evidence="5 6">LMG 26411</strain>
    </source>
</reference>
<proteinExistence type="predicted"/>
<comment type="caution">
    <text evidence="5">The sequence shown here is derived from an EMBL/GenBank/DDBJ whole genome shotgun (WGS) entry which is preliminary data.</text>
</comment>
<feature type="domain" description="HTH hxlR-type" evidence="4">
    <location>
        <begin position="1"/>
        <end position="83"/>
    </location>
</feature>
<dbReference type="Pfam" id="PF01638">
    <property type="entry name" value="HxlR"/>
    <property type="match status" value="1"/>
</dbReference>
<evidence type="ECO:0000256" key="2">
    <source>
        <dbReference type="ARBA" id="ARBA00023125"/>
    </source>
</evidence>
<protein>
    <submittedName>
        <fullName evidence="5">HTH-type transcriptional regulator</fullName>
    </submittedName>
</protein>
<organism evidence="5 6">
    <name type="scientific">Cupriavidus numazuensis</name>
    <dbReference type="NCBI Taxonomy" id="221992"/>
    <lineage>
        <taxon>Bacteria</taxon>
        <taxon>Pseudomonadati</taxon>
        <taxon>Pseudomonadota</taxon>
        <taxon>Betaproteobacteria</taxon>
        <taxon>Burkholderiales</taxon>
        <taxon>Burkholderiaceae</taxon>
        <taxon>Cupriavidus</taxon>
    </lineage>
</organism>
<keyword evidence="1" id="KW-0805">Transcription regulation</keyword>
<dbReference type="SUPFAM" id="SSF46785">
    <property type="entry name" value="Winged helix' DNA-binding domain"/>
    <property type="match status" value="1"/>
</dbReference>
<dbReference type="InterPro" id="IPR036388">
    <property type="entry name" value="WH-like_DNA-bd_sf"/>
</dbReference>
<dbReference type="Proteomes" id="UP000672657">
    <property type="component" value="Unassembled WGS sequence"/>
</dbReference>
<sequence>MLILRDAFYGTTRFDEFQKRLGIAPNVLTRRLSKLIEEGLISRMQYSAHPPRDDYVLTERGRDFRPVLLTLLAWGNRHYSDDGEAIRLVERQSGRPVRVALVDADTGERITETDHYLAPGPAASPGLRARLECSAQAQPLKSTPFASTADAL</sequence>
<evidence type="ECO:0000256" key="3">
    <source>
        <dbReference type="ARBA" id="ARBA00023163"/>
    </source>
</evidence>
<evidence type="ECO:0000313" key="5">
    <source>
        <dbReference type="EMBL" id="CAG2161145.1"/>
    </source>
</evidence>
<keyword evidence="2" id="KW-0238">DNA-binding</keyword>
<dbReference type="InterPro" id="IPR002577">
    <property type="entry name" value="HTH_HxlR"/>
</dbReference>
<dbReference type="Gene3D" id="1.10.10.10">
    <property type="entry name" value="Winged helix-like DNA-binding domain superfamily/Winged helix DNA-binding domain"/>
    <property type="match status" value="1"/>
</dbReference>
<dbReference type="PANTHER" id="PTHR33204:SF17">
    <property type="entry name" value="TRANSCRIPTIONAL REGULATORY PROTEIN"/>
    <property type="match status" value="1"/>
</dbReference>
<dbReference type="InterPro" id="IPR036390">
    <property type="entry name" value="WH_DNA-bd_sf"/>
</dbReference>
<dbReference type="PROSITE" id="PS51118">
    <property type="entry name" value="HTH_HXLR"/>
    <property type="match status" value="1"/>
</dbReference>
<evidence type="ECO:0000313" key="6">
    <source>
        <dbReference type="Proteomes" id="UP000672657"/>
    </source>
</evidence>
<keyword evidence="6" id="KW-1185">Reference proteome</keyword>
<gene>
    <name evidence="5" type="ORF">LMG26411_08030</name>
</gene>
<dbReference type="EMBL" id="CAJPVI010000110">
    <property type="protein sequence ID" value="CAG2161145.1"/>
    <property type="molecule type" value="Genomic_DNA"/>
</dbReference>
<keyword evidence="3" id="KW-0804">Transcription</keyword>
<accession>A0ABM8TWP3</accession>
<evidence type="ECO:0000259" key="4">
    <source>
        <dbReference type="PROSITE" id="PS51118"/>
    </source>
</evidence>